<reference evidence="1" key="1">
    <citation type="journal article" date="2013" name="PLoS ONE">
        <title>Metagenomic insights into the carbohydrate-active enzymes carried by the microorganisms adhering to solid digesta in the rumen of cows.</title>
        <authorList>
            <person name="Wang L."/>
            <person name="Hatem A."/>
            <person name="Catalyurek U.V."/>
            <person name="Morrison M."/>
            <person name="Yu Z."/>
        </authorList>
    </citation>
    <scope>NUCLEOTIDE SEQUENCE</scope>
</reference>
<organism evidence="1">
    <name type="scientific">uncultured bacterium Contig1777</name>
    <dbReference type="NCBI Taxonomy" id="1393514"/>
    <lineage>
        <taxon>Bacteria</taxon>
        <taxon>environmental samples</taxon>
    </lineage>
</organism>
<sequence length="57" mass="6367">MMDEHEGSEKLTGKKLLALLTAICPDPVRCFLIYKIVERKNAHGNPTAEDTDHGETE</sequence>
<evidence type="ECO:0000313" key="1">
    <source>
        <dbReference type="EMBL" id="AHF27190.1"/>
    </source>
</evidence>
<dbReference type="AlphaFoldDB" id="W0FVC1"/>
<proteinExistence type="predicted"/>
<dbReference type="EMBL" id="KC247078">
    <property type="protein sequence ID" value="AHF27190.1"/>
    <property type="molecule type" value="Genomic_DNA"/>
</dbReference>
<accession>W0FVC1</accession>
<name>W0FVC1_9BACT</name>
<protein>
    <submittedName>
        <fullName evidence="1">Uncharacterized protein</fullName>
    </submittedName>
</protein>